<protein>
    <submittedName>
        <fullName evidence="1">Uncharacterized protein</fullName>
    </submittedName>
</protein>
<reference evidence="1 2" key="1">
    <citation type="submission" date="2021-03" db="EMBL/GenBank/DDBJ databases">
        <title>Genomic Encyclopedia of Type Strains, Phase IV (KMG-IV): sequencing the most valuable type-strain genomes for metagenomic binning, comparative biology and taxonomic classification.</title>
        <authorList>
            <person name="Goeker M."/>
        </authorList>
    </citation>
    <scope>NUCLEOTIDE SEQUENCE [LARGE SCALE GENOMIC DNA]</scope>
    <source>
        <strain evidence="1 2">DSM 3984</strain>
    </source>
</reference>
<gene>
    <name evidence="1" type="ORF">J2Z53_002194</name>
</gene>
<dbReference type="Proteomes" id="UP000783390">
    <property type="component" value="Unassembled WGS sequence"/>
</dbReference>
<organism evidence="1 2">
    <name type="scientific">Clostridium moniliforme</name>
    <dbReference type="NCBI Taxonomy" id="39489"/>
    <lineage>
        <taxon>Bacteria</taxon>
        <taxon>Bacillati</taxon>
        <taxon>Bacillota</taxon>
        <taxon>Clostridia</taxon>
        <taxon>Eubacteriales</taxon>
        <taxon>Clostridiaceae</taxon>
        <taxon>Clostridium</taxon>
    </lineage>
</organism>
<dbReference type="RefSeq" id="WP_209797506.1">
    <property type="nucleotide sequence ID" value="NZ_JAGGJZ010000008.1"/>
</dbReference>
<comment type="caution">
    <text evidence="1">The sequence shown here is derived from an EMBL/GenBank/DDBJ whole genome shotgun (WGS) entry which is preliminary data.</text>
</comment>
<dbReference type="EMBL" id="JAGGJZ010000008">
    <property type="protein sequence ID" value="MBP1890589.1"/>
    <property type="molecule type" value="Genomic_DNA"/>
</dbReference>
<evidence type="ECO:0000313" key="2">
    <source>
        <dbReference type="Proteomes" id="UP000783390"/>
    </source>
</evidence>
<accession>A0ABS4F2W6</accession>
<evidence type="ECO:0000313" key="1">
    <source>
        <dbReference type="EMBL" id="MBP1890589.1"/>
    </source>
</evidence>
<name>A0ABS4F2W6_9CLOT</name>
<keyword evidence="2" id="KW-1185">Reference proteome</keyword>
<proteinExistence type="predicted"/>
<sequence>MKKLELFIKNLCGEFNNDEQISKEKSHGKIIHPKAKHINGVLNDRIKNIPENFDGYFVLEESYYDTGTFKNILPHLFLFNLDKDHNIVLTSYEIPEDITKEEFRNDNLDLNIDFNNLKVSNKFNPITYYCVDGIFKGESVSHLNAETTFTLKETIKDGVSIVSEVFEKNGKITFGCTDPIVYKKKKP</sequence>